<dbReference type="InterPro" id="IPR002110">
    <property type="entry name" value="Ankyrin_rpt"/>
</dbReference>
<dbReference type="PANTHER" id="PTHR24198:SF165">
    <property type="entry name" value="ANKYRIN REPEAT-CONTAINING PROTEIN-RELATED"/>
    <property type="match status" value="1"/>
</dbReference>
<dbReference type="Pfam" id="PF12796">
    <property type="entry name" value="Ank_2"/>
    <property type="match status" value="1"/>
</dbReference>
<gene>
    <name evidence="4" type="ORF">LMG7974_01175</name>
</gene>
<evidence type="ECO:0008006" key="6">
    <source>
        <dbReference type="Google" id="ProtNLM"/>
    </source>
</evidence>
<evidence type="ECO:0000256" key="1">
    <source>
        <dbReference type="ARBA" id="ARBA00022737"/>
    </source>
</evidence>
<evidence type="ECO:0000256" key="2">
    <source>
        <dbReference type="ARBA" id="ARBA00023043"/>
    </source>
</evidence>
<dbReference type="SUPFAM" id="SSF48403">
    <property type="entry name" value="Ankyrin repeat"/>
    <property type="match status" value="1"/>
</dbReference>
<dbReference type="PROSITE" id="PS50088">
    <property type="entry name" value="ANK_REPEAT"/>
    <property type="match status" value="1"/>
</dbReference>
<dbReference type="SMART" id="SM00248">
    <property type="entry name" value="ANK"/>
    <property type="match status" value="5"/>
</dbReference>
<name>A0ABM8Q7H3_9BACT</name>
<comment type="caution">
    <text evidence="4">The sequence shown here is derived from an EMBL/GenBank/DDBJ whole genome shotgun (WGS) entry which is preliminary data.</text>
</comment>
<evidence type="ECO:0000313" key="5">
    <source>
        <dbReference type="Proteomes" id="UP000789803"/>
    </source>
</evidence>
<dbReference type="EMBL" id="CAJHOF010000009">
    <property type="protein sequence ID" value="CAD7288832.1"/>
    <property type="molecule type" value="Genomic_DNA"/>
</dbReference>
<dbReference type="PROSITE" id="PS50297">
    <property type="entry name" value="ANK_REP_REGION"/>
    <property type="match status" value="1"/>
</dbReference>
<organism evidence="4 5">
    <name type="scientific">Campylobacter majalis</name>
    <dbReference type="NCBI Taxonomy" id="2790656"/>
    <lineage>
        <taxon>Bacteria</taxon>
        <taxon>Pseudomonadati</taxon>
        <taxon>Campylobacterota</taxon>
        <taxon>Epsilonproteobacteria</taxon>
        <taxon>Campylobacterales</taxon>
        <taxon>Campylobacteraceae</taxon>
        <taxon>Campylobacter</taxon>
    </lineage>
</organism>
<keyword evidence="2 3" id="KW-0040">ANK repeat</keyword>
<dbReference type="RefSeq" id="WP_229932974.1">
    <property type="nucleotide sequence ID" value="NZ_CAJHOF010000009.1"/>
</dbReference>
<dbReference type="Gene3D" id="1.25.40.20">
    <property type="entry name" value="Ankyrin repeat-containing domain"/>
    <property type="match status" value="2"/>
</dbReference>
<keyword evidence="1" id="KW-0677">Repeat</keyword>
<proteinExistence type="predicted"/>
<sequence length="403" mass="45896">MKKTLIVIFCCLIGVYGAEISCEKLQDGMSVDVENFNINLLECDGSAMRVDGMQELFDIARQIRSERISCVGNIKFQKSLATLGVKILQASYKPYEYAKTLKSPDEMDLIRQKDRAYFRYWGHHAFYNFNKFKEFWNAFNKVQTPLAKFYEAKGHESVEAGYFATALLYEILHHAVGSNKMSVDITDEQKQINDINNVEEILTLLYSKDYNPYELNTLLKTALLYEKDTEILREILKRGASINEGDENAIIYALKNIKNVKFLINSGANVNYKNSFGKTALFYAVELKDANLVKILLENGANPNEKYIDNHSKSAILGLGANLPFYINLCAFERTKRSVFMHAGANSTPEILQLLLDYGVDVDELDELGLNAYDYALANNNTEVLEFLQVLGLNREIGEYNER</sequence>
<keyword evidence="5" id="KW-1185">Reference proteome</keyword>
<reference evidence="4 5" key="1">
    <citation type="submission" date="2020-11" db="EMBL/GenBank/DDBJ databases">
        <authorList>
            <person name="Peeters C."/>
        </authorList>
    </citation>
    <scope>NUCLEOTIDE SEQUENCE [LARGE SCALE GENOMIC DNA]</scope>
    <source>
        <strain evidence="4 5">LMG 7974</strain>
    </source>
</reference>
<feature type="repeat" description="ANK" evidence="3">
    <location>
        <begin position="276"/>
        <end position="308"/>
    </location>
</feature>
<dbReference type="PANTHER" id="PTHR24198">
    <property type="entry name" value="ANKYRIN REPEAT AND PROTEIN KINASE DOMAIN-CONTAINING PROTEIN"/>
    <property type="match status" value="1"/>
</dbReference>
<dbReference type="Proteomes" id="UP000789803">
    <property type="component" value="Unassembled WGS sequence"/>
</dbReference>
<evidence type="ECO:0000256" key="3">
    <source>
        <dbReference type="PROSITE-ProRule" id="PRU00023"/>
    </source>
</evidence>
<protein>
    <recommendedName>
        <fullName evidence="6">Ankyrin repeat domain-containing protein</fullName>
    </recommendedName>
</protein>
<evidence type="ECO:0000313" key="4">
    <source>
        <dbReference type="EMBL" id="CAD7288832.1"/>
    </source>
</evidence>
<dbReference type="InterPro" id="IPR036770">
    <property type="entry name" value="Ankyrin_rpt-contain_sf"/>
</dbReference>
<accession>A0ABM8Q7H3</accession>
<dbReference type="Pfam" id="PF13637">
    <property type="entry name" value="Ank_4"/>
    <property type="match status" value="1"/>
</dbReference>